<evidence type="ECO:0000256" key="3">
    <source>
        <dbReference type="ARBA" id="ARBA00022679"/>
    </source>
</evidence>
<dbReference type="PROSITE" id="PS50011">
    <property type="entry name" value="PROTEIN_KINASE_DOM"/>
    <property type="match status" value="1"/>
</dbReference>
<dbReference type="EMBL" id="JADQDF010000001">
    <property type="protein sequence ID" value="MBW0127880.1"/>
    <property type="molecule type" value="Genomic_DNA"/>
</dbReference>
<evidence type="ECO:0000256" key="1">
    <source>
        <dbReference type="ARBA" id="ARBA00012513"/>
    </source>
</evidence>
<dbReference type="Proteomes" id="UP000694300">
    <property type="component" value="Unassembled WGS sequence"/>
</dbReference>
<evidence type="ECO:0000256" key="4">
    <source>
        <dbReference type="ARBA" id="ARBA00022741"/>
    </source>
</evidence>
<keyword evidence="8" id="KW-0812">Transmembrane</keyword>
<keyword evidence="3" id="KW-0808">Transferase</keyword>
<evidence type="ECO:0000256" key="5">
    <source>
        <dbReference type="ARBA" id="ARBA00022777"/>
    </source>
</evidence>
<comment type="caution">
    <text evidence="10">The sequence shown here is derived from an EMBL/GenBank/DDBJ whole genome shotgun (WGS) entry which is preliminary data.</text>
</comment>
<reference evidence="10 11" key="1">
    <citation type="submission" date="2020-11" db="EMBL/GenBank/DDBJ databases">
        <title>Pseudonocardia abyssalis sp. nov. and Pseudonocardia oceani sp. nov., description and phylogenomic analysis of two novel actinomycetes isolated from the deep Southern Ocean.</title>
        <authorList>
            <person name="Parra J."/>
        </authorList>
    </citation>
    <scope>NUCLEOTIDE SEQUENCE [LARGE SCALE GENOMIC DNA]</scope>
    <source>
        <strain evidence="11">KRD185</strain>
    </source>
</reference>
<organism evidence="10 11">
    <name type="scientific">Pseudonocardia oceani</name>
    <dbReference type="NCBI Taxonomy" id="2792013"/>
    <lineage>
        <taxon>Bacteria</taxon>
        <taxon>Bacillati</taxon>
        <taxon>Actinomycetota</taxon>
        <taxon>Actinomycetes</taxon>
        <taxon>Pseudonocardiales</taxon>
        <taxon>Pseudonocardiaceae</taxon>
        <taxon>Pseudonocardia</taxon>
    </lineage>
</organism>
<dbReference type="PANTHER" id="PTHR43289">
    <property type="entry name" value="MITOGEN-ACTIVATED PROTEIN KINASE KINASE KINASE 20-RELATED"/>
    <property type="match status" value="1"/>
</dbReference>
<keyword evidence="4 7" id="KW-0547">Nucleotide-binding</keyword>
<dbReference type="PANTHER" id="PTHR43289:SF6">
    <property type="entry name" value="SERINE_THREONINE-PROTEIN KINASE NEKL-3"/>
    <property type="match status" value="1"/>
</dbReference>
<feature type="domain" description="Protein kinase" evidence="9">
    <location>
        <begin position="10"/>
        <end position="264"/>
    </location>
</feature>
<protein>
    <recommendedName>
        <fullName evidence="1">non-specific serine/threonine protein kinase</fullName>
        <ecNumber evidence="1">2.7.11.1</ecNumber>
    </recommendedName>
</protein>
<evidence type="ECO:0000256" key="8">
    <source>
        <dbReference type="SAM" id="Phobius"/>
    </source>
</evidence>
<gene>
    <name evidence="10" type="ORF">I4I82_09285</name>
</gene>
<dbReference type="InterPro" id="IPR008271">
    <property type="entry name" value="Ser/Thr_kinase_AS"/>
</dbReference>
<evidence type="ECO:0000313" key="10">
    <source>
        <dbReference type="EMBL" id="MBW0127880.1"/>
    </source>
</evidence>
<dbReference type="InterPro" id="IPR000719">
    <property type="entry name" value="Prot_kinase_dom"/>
</dbReference>
<dbReference type="InterPro" id="IPR017441">
    <property type="entry name" value="Protein_kinase_ATP_BS"/>
</dbReference>
<keyword evidence="8" id="KW-1133">Transmembrane helix</keyword>
<dbReference type="Pfam" id="PF00069">
    <property type="entry name" value="Pkinase"/>
    <property type="match status" value="1"/>
</dbReference>
<evidence type="ECO:0000256" key="7">
    <source>
        <dbReference type="PROSITE-ProRule" id="PRU10141"/>
    </source>
</evidence>
<evidence type="ECO:0000256" key="6">
    <source>
        <dbReference type="ARBA" id="ARBA00022840"/>
    </source>
</evidence>
<evidence type="ECO:0000259" key="9">
    <source>
        <dbReference type="PROSITE" id="PS50011"/>
    </source>
</evidence>
<dbReference type="PROSITE" id="PS00107">
    <property type="entry name" value="PROTEIN_KINASE_ATP"/>
    <property type="match status" value="1"/>
</dbReference>
<evidence type="ECO:0000313" key="11">
    <source>
        <dbReference type="Proteomes" id="UP000694300"/>
    </source>
</evidence>
<dbReference type="GO" id="GO:0004674">
    <property type="term" value="F:protein serine/threonine kinase activity"/>
    <property type="evidence" value="ECO:0007669"/>
    <property type="project" value="UniProtKB-KW"/>
</dbReference>
<dbReference type="SMART" id="SM00220">
    <property type="entry name" value="S_TKc"/>
    <property type="match status" value="1"/>
</dbReference>
<proteinExistence type="predicted"/>
<dbReference type="RefSeq" id="WP_218589525.1">
    <property type="nucleotide sequence ID" value="NZ_JADQDE010000010.1"/>
</dbReference>
<keyword evidence="11" id="KW-1185">Reference proteome</keyword>
<feature type="transmembrane region" description="Helical" evidence="8">
    <location>
        <begin position="291"/>
        <end position="314"/>
    </location>
</feature>
<accession>A0ABS6U6N8</accession>
<keyword evidence="2 10" id="KW-0723">Serine/threonine-protein kinase</keyword>
<keyword evidence="6 7" id="KW-0067">ATP-binding</keyword>
<sequence length="458" mass="47847">MPTRVIGGRYVVLAELGRGGMGIVWRAEDRVMGRHVAVKELHLPPGLPAQERLLFRERLLREARTAGRLNDPGIVTVHDVVTDDGVDHIVMELIEARTLTEVVAASGPLDERAVTAIGRALLAALRVAHEGGVVHRDVKPSNVMLAADGRVKLTDFGIAQAAEDPRLTTTGSMIGSPGFMSPERLEGGPATPAADLWAVGATLFHALQGRGPFDRETAAATISAVLHADPPTARTRGPLGAVVTGLLQRSPQARLTGVQAEALLASPGGAPPPADVPTTPLTASPRSRTPWLVALAVALVAGLVGGLAGGFALARAGDTDVRTLTYGEGGDVPLYDVSFLYCLQVRPDPGVQIASSATVDCDTPHAAEAFAVVETFSTQEDLPYPARLAEFAAEACAMRFDSGLLADRDGVEVTALVPSEAEFRRDSGSGSFQDRDAYCLLTTTDGGQLTGSRLSATG</sequence>
<feature type="binding site" evidence="7">
    <location>
        <position position="39"/>
    </location>
    <ligand>
        <name>ATP</name>
        <dbReference type="ChEBI" id="CHEBI:30616"/>
    </ligand>
</feature>
<name>A0ABS6U6N8_9PSEU</name>
<evidence type="ECO:0000256" key="2">
    <source>
        <dbReference type="ARBA" id="ARBA00022527"/>
    </source>
</evidence>
<keyword evidence="8" id="KW-0472">Membrane</keyword>
<dbReference type="CDD" id="cd14014">
    <property type="entry name" value="STKc_PknB_like"/>
    <property type="match status" value="1"/>
</dbReference>
<keyword evidence="5 10" id="KW-0418">Kinase</keyword>
<dbReference type="EC" id="2.7.11.1" evidence="1"/>
<dbReference type="PROSITE" id="PS00108">
    <property type="entry name" value="PROTEIN_KINASE_ST"/>
    <property type="match status" value="1"/>
</dbReference>